<dbReference type="InterPro" id="IPR011703">
    <property type="entry name" value="ATPase_AAA-3"/>
</dbReference>
<evidence type="ECO:0000259" key="1">
    <source>
        <dbReference type="Pfam" id="PF07726"/>
    </source>
</evidence>
<dbReference type="Pfam" id="PF17863">
    <property type="entry name" value="AAA_lid_2"/>
    <property type="match status" value="1"/>
</dbReference>
<feature type="domain" description="ChlI/MoxR AAA lid" evidence="2">
    <location>
        <begin position="231"/>
        <end position="292"/>
    </location>
</feature>
<dbReference type="Pfam" id="PF07726">
    <property type="entry name" value="AAA_3"/>
    <property type="match status" value="1"/>
</dbReference>
<dbReference type="GO" id="GO:0016887">
    <property type="term" value="F:ATP hydrolysis activity"/>
    <property type="evidence" value="ECO:0007669"/>
    <property type="project" value="InterPro"/>
</dbReference>
<dbReference type="Gene3D" id="3.40.50.300">
    <property type="entry name" value="P-loop containing nucleotide triphosphate hydrolases"/>
    <property type="match status" value="1"/>
</dbReference>
<dbReference type="InterPro" id="IPR041628">
    <property type="entry name" value="ChlI/MoxR_AAA_lid"/>
</dbReference>
<comment type="caution">
    <text evidence="3">The sequence shown here is derived from an EMBL/GenBank/DDBJ whole genome shotgun (WGS) entry which is preliminary data.</text>
</comment>
<accession>A0A9D0YVW2</accession>
<dbReference type="Proteomes" id="UP000886879">
    <property type="component" value="Unassembled WGS sequence"/>
</dbReference>
<dbReference type="PANTHER" id="PTHR42759:SF5">
    <property type="entry name" value="METHANOL DEHYDROGENASE REGULATOR"/>
    <property type="match status" value="1"/>
</dbReference>
<dbReference type="EMBL" id="DVFO01000106">
    <property type="protein sequence ID" value="HIQ61875.1"/>
    <property type="molecule type" value="Genomic_DNA"/>
</dbReference>
<reference evidence="3" key="1">
    <citation type="submission" date="2020-10" db="EMBL/GenBank/DDBJ databases">
        <authorList>
            <person name="Gilroy R."/>
        </authorList>
    </citation>
    <scope>NUCLEOTIDE SEQUENCE</scope>
    <source>
        <strain evidence="3">ChiGjej2B2-12916</strain>
    </source>
</reference>
<dbReference type="GO" id="GO:0005524">
    <property type="term" value="F:ATP binding"/>
    <property type="evidence" value="ECO:0007669"/>
    <property type="project" value="InterPro"/>
</dbReference>
<dbReference type="PIRSF" id="PIRSF002849">
    <property type="entry name" value="AAA_ATPase_chaperone_MoxR_prd"/>
    <property type="match status" value="1"/>
</dbReference>
<dbReference type="Gene3D" id="1.10.8.80">
    <property type="entry name" value="Magnesium chelatase subunit I, C-Terminal domain"/>
    <property type="match status" value="1"/>
</dbReference>
<dbReference type="InterPro" id="IPR050764">
    <property type="entry name" value="CbbQ/NirQ/NorQ/GpvN"/>
</dbReference>
<reference evidence="3" key="2">
    <citation type="journal article" date="2021" name="PeerJ">
        <title>Extensive microbial diversity within the chicken gut microbiome revealed by metagenomics and culture.</title>
        <authorList>
            <person name="Gilroy R."/>
            <person name="Ravi A."/>
            <person name="Getino M."/>
            <person name="Pursley I."/>
            <person name="Horton D.L."/>
            <person name="Alikhan N.F."/>
            <person name="Baker D."/>
            <person name="Gharbi K."/>
            <person name="Hall N."/>
            <person name="Watson M."/>
            <person name="Adriaenssens E.M."/>
            <person name="Foster-Nyarko E."/>
            <person name="Jarju S."/>
            <person name="Secka A."/>
            <person name="Antonio M."/>
            <person name="Oren A."/>
            <person name="Chaudhuri R.R."/>
            <person name="La Ragione R."/>
            <person name="Hildebrand F."/>
            <person name="Pallen M.J."/>
        </authorList>
    </citation>
    <scope>NUCLEOTIDE SEQUENCE</scope>
    <source>
        <strain evidence="3">ChiGjej2B2-12916</strain>
    </source>
</reference>
<proteinExistence type="predicted"/>
<evidence type="ECO:0000313" key="3">
    <source>
        <dbReference type="EMBL" id="HIQ61875.1"/>
    </source>
</evidence>
<protein>
    <submittedName>
        <fullName evidence="3">MoxR family ATPase</fullName>
    </submittedName>
</protein>
<feature type="domain" description="ATPase AAA-3" evidence="1">
    <location>
        <begin position="38"/>
        <end position="167"/>
    </location>
</feature>
<gene>
    <name evidence="3" type="ORF">IAD31_09860</name>
</gene>
<dbReference type="SUPFAM" id="SSF52540">
    <property type="entry name" value="P-loop containing nucleoside triphosphate hydrolases"/>
    <property type="match status" value="1"/>
</dbReference>
<evidence type="ECO:0000259" key="2">
    <source>
        <dbReference type="Pfam" id="PF17863"/>
    </source>
</evidence>
<dbReference type="AlphaFoldDB" id="A0A9D0YVW2"/>
<dbReference type="CDD" id="cd00009">
    <property type="entry name" value="AAA"/>
    <property type="match status" value="1"/>
</dbReference>
<sequence>MHTEQMAIRSILAQVRKAVRGKDQVLARVLLSILARGHILLEDIPGVGKTTMALAFSKALGLRCQRVQFTPDVMPSDLTGFSVYNQERRGFEYHAGALMCNLFLADELNRATSRTQSALLEAMEEGQVTVDGVSRPIPQPFVVIATQNPVGAAGTQPLPDSQLDRFTIRLSLGYPSRQAEFAMVRDRQGGNPLDQVEQAVDHAGLAGLRRAVDQVHVSDDVLSYLLELIEATRRDPQILQGASPRATLALTHISQALALASDRDYVVPEDVQSMFYDVIAHRLIFAPRAAETPQAQKELMARLMQGVKAPRLR</sequence>
<organism evidence="3 4">
    <name type="scientific">Candidatus Enterenecus faecium</name>
    <dbReference type="NCBI Taxonomy" id="2840780"/>
    <lineage>
        <taxon>Bacteria</taxon>
        <taxon>Bacillati</taxon>
        <taxon>Bacillota</taxon>
        <taxon>Clostridia</taxon>
        <taxon>Eubacteriales</taxon>
        <taxon>Candidatus Enterenecus</taxon>
    </lineage>
</organism>
<dbReference type="PANTHER" id="PTHR42759">
    <property type="entry name" value="MOXR FAMILY PROTEIN"/>
    <property type="match status" value="1"/>
</dbReference>
<evidence type="ECO:0000313" key="4">
    <source>
        <dbReference type="Proteomes" id="UP000886879"/>
    </source>
</evidence>
<name>A0A9D0YVW2_9FIRM</name>
<dbReference type="InterPro" id="IPR027417">
    <property type="entry name" value="P-loop_NTPase"/>
</dbReference>